<keyword evidence="8" id="KW-1185">Reference proteome</keyword>
<dbReference type="Proteomes" id="UP000291758">
    <property type="component" value="Chromosome"/>
</dbReference>
<dbReference type="PROSITE" id="PS50893">
    <property type="entry name" value="ABC_TRANSPORTER_2"/>
    <property type="match status" value="1"/>
</dbReference>
<evidence type="ECO:0000313" key="7">
    <source>
        <dbReference type="EMBL" id="QAY62878.1"/>
    </source>
</evidence>
<dbReference type="InterPro" id="IPR003593">
    <property type="entry name" value="AAA+_ATPase"/>
</dbReference>
<comment type="similarity">
    <text evidence="1">Belongs to the ABC transporter superfamily.</text>
</comment>
<keyword evidence="3" id="KW-0547">Nucleotide-binding</keyword>
<dbReference type="InterPro" id="IPR052156">
    <property type="entry name" value="BCAA_Transport_ATP-bd_LivF"/>
</dbReference>
<dbReference type="GO" id="GO:0015807">
    <property type="term" value="P:L-amino acid transport"/>
    <property type="evidence" value="ECO:0007669"/>
    <property type="project" value="TreeGrafter"/>
</dbReference>
<dbReference type="SUPFAM" id="SSF52540">
    <property type="entry name" value="P-loop containing nucleoside triphosphate hydrolases"/>
    <property type="match status" value="1"/>
</dbReference>
<gene>
    <name evidence="7" type="ORF">ET495_06040</name>
</gene>
<evidence type="ECO:0000256" key="2">
    <source>
        <dbReference type="ARBA" id="ARBA00022448"/>
    </source>
</evidence>
<dbReference type="KEGG" id="xyl:ET495_06040"/>
<dbReference type="GO" id="GO:0015658">
    <property type="term" value="F:branched-chain amino acid transmembrane transporter activity"/>
    <property type="evidence" value="ECO:0007669"/>
    <property type="project" value="TreeGrafter"/>
</dbReference>
<keyword evidence="4 7" id="KW-0067">ATP-binding</keyword>
<dbReference type="GO" id="GO:0005524">
    <property type="term" value="F:ATP binding"/>
    <property type="evidence" value="ECO:0007669"/>
    <property type="project" value="UniProtKB-KW"/>
</dbReference>
<dbReference type="InterPro" id="IPR003439">
    <property type="entry name" value="ABC_transporter-like_ATP-bd"/>
</dbReference>
<accession>A0A4P6EXU9</accession>
<keyword evidence="5" id="KW-0029">Amino-acid transport</keyword>
<dbReference type="PANTHER" id="PTHR43820">
    <property type="entry name" value="HIGH-AFFINITY BRANCHED-CHAIN AMINO ACID TRANSPORT ATP-BINDING PROTEIN LIVF"/>
    <property type="match status" value="1"/>
</dbReference>
<proteinExistence type="inferred from homology"/>
<dbReference type="SMART" id="SM00382">
    <property type="entry name" value="AAA"/>
    <property type="match status" value="1"/>
</dbReference>
<reference evidence="7 8" key="1">
    <citation type="submission" date="2019-01" db="EMBL/GenBank/DDBJ databases">
        <title>Genome sequencing of strain 2JSPR-7.</title>
        <authorList>
            <person name="Heo J."/>
            <person name="Kim S.-J."/>
            <person name="Kim J.-S."/>
            <person name="Hong S.-B."/>
            <person name="Kwon S.-W."/>
        </authorList>
    </citation>
    <scope>NUCLEOTIDE SEQUENCE [LARGE SCALE GENOMIC DNA]</scope>
    <source>
        <strain evidence="7 8">2JSPR-7</strain>
    </source>
</reference>
<protein>
    <submittedName>
        <fullName evidence="7">ATP-binding cassette domain-containing protein</fullName>
    </submittedName>
</protein>
<dbReference type="PANTHER" id="PTHR43820:SF6">
    <property type="entry name" value="ABC TRANSPORTER ATP-BINDING PROTEIN"/>
    <property type="match status" value="1"/>
</dbReference>
<dbReference type="GO" id="GO:0016887">
    <property type="term" value="F:ATP hydrolysis activity"/>
    <property type="evidence" value="ECO:0007669"/>
    <property type="project" value="InterPro"/>
</dbReference>
<dbReference type="AlphaFoldDB" id="A0A4P6EXU9"/>
<evidence type="ECO:0000259" key="6">
    <source>
        <dbReference type="PROSITE" id="PS50893"/>
    </source>
</evidence>
<evidence type="ECO:0000256" key="3">
    <source>
        <dbReference type="ARBA" id="ARBA00022741"/>
    </source>
</evidence>
<name>A0A4P6EXU9_9MICO</name>
<sequence>MTALLDVSGLSAGYGDLSVVHDVTFAVGAGELVGIVGPNGAGKSTLLGAVAGAVRSATGSVRLAGTELRSRRAEDIVRAGLALVPEGRHIFTDLTVDENLRLGLTARRDTAGARTAMHAVTDLFPVLVSHRHQPAGGLSGGQQQQLAIARALVAEPRILLLDEPSLGLAPTVVRDVFELLDGIVARGTGTVVVEQRAHLLIRRAARTHILREGRLRDTLTAADDADTARLEAAYFGTEVRSW</sequence>
<dbReference type="RefSeq" id="WP_129203440.1">
    <property type="nucleotide sequence ID" value="NZ_CP035495.1"/>
</dbReference>
<dbReference type="InterPro" id="IPR027417">
    <property type="entry name" value="P-loop_NTPase"/>
</dbReference>
<dbReference type="EMBL" id="CP035495">
    <property type="protein sequence ID" value="QAY62878.1"/>
    <property type="molecule type" value="Genomic_DNA"/>
</dbReference>
<feature type="domain" description="ABC transporter" evidence="6">
    <location>
        <begin position="5"/>
        <end position="237"/>
    </location>
</feature>
<keyword evidence="2" id="KW-0813">Transport</keyword>
<dbReference type="OrthoDB" id="9776369at2"/>
<evidence type="ECO:0000256" key="1">
    <source>
        <dbReference type="ARBA" id="ARBA00005417"/>
    </source>
</evidence>
<dbReference type="Gene3D" id="3.40.50.300">
    <property type="entry name" value="P-loop containing nucleotide triphosphate hydrolases"/>
    <property type="match status" value="1"/>
</dbReference>
<evidence type="ECO:0000313" key="8">
    <source>
        <dbReference type="Proteomes" id="UP000291758"/>
    </source>
</evidence>
<evidence type="ECO:0000256" key="5">
    <source>
        <dbReference type="ARBA" id="ARBA00022970"/>
    </source>
</evidence>
<dbReference type="Pfam" id="PF00005">
    <property type="entry name" value="ABC_tran"/>
    <property type="match status" value="1"/>
</dbReference>
<organism evidence="7 8">
    <name type="scientific">Xylanimonas allomyrinae</name>
    <dbReference type="NCBI Taxonomy" id="2509459"/>
    <lineage>
        <taxon>Bacteria</taxon>
        <taxon>Bacillati</taxon>
        <taxon>Actinomycetota</taxon>
        <taxon>Actinomycetes</taxon>
        <taxon>Micrococcales</taxon>
        <taxon>Promicromonosporaceae</taxon>
        <taxon>Xylanimonas</taxon>
    </lineage>
</organism>
<evidence type="ECO:0000256" key="4">
    <source>
        <dbReference type="ARBA" id="ARBA00022840"/>
    </source>
</evidence>